<accession>A0AAD9YCA0</accession>
<name>A0AAD9YCA0_COLKA</name>
<dbReference type="AlphaFoldDB" id="A0AAD9YCA0"/>
<keyword evidence="2" id="KW-1185">Reference proteome</keyword>
<dbReference type="EMBL" id="VYYT01000223">
    <property type="protein sequence ID" value="KAK2754922.1"/>
    <property type="molecule type" value="Genomic_DNA"/>
</dbReference>
<reference evidence="1" key="1">
    <citation type="submission" date="2023-02" db="EMBL/GenBank/DDBJ databases">
        <title>Colletotrichum kahawae CIFC_Que2 genome sequencing and assembly.</title>
        <authorList>
            <person name="Baroncelli R."/>
        </authorList>
    </citation>
    <scope>NUCLEOTIDE SEQUENCE</scope>
    <source>
        <strain evidence="1">CIFC_Que2</strain>
    </source>
</reference>
<evidence type="ECO:0000313" key="1">
    <source>
        <dbReference type="EMBL" id="KAK2754922.1"/>
    </source>
</evidence>
<proteinExistence type="predicted"/>
<sequence>MKGFNWVSEAIDDPHHIKFAPQPRASHSLLSQPRSVSLQPRQKYIYKLDRRAPQSEILLGSLIAMLPTKTGAQTYAKAGAKVVTMDDSWLLRRATVIVTATSECTHGKRFPQRHGSFLLL</sequence>
<organism evidence="1 2">
    <name type="scientific">Colletotrichum kahawae</name>
    <name type="common">Coffee berry disease fungus</name>
    <dbReference type="NCBI Taxonomy" id="34407"/>
    <lineage>
        <taxon>Eukaryota</taxon>
        <taxon>Fungi</taxon>
        <taxon>Dikarya</taxon>
        <taxon>Ascomycota</taxon>
        <taxon>Pezizomycotina</taxon>
        <taxon>Sordariomycetes</taxon>
        <taxon>Hypocreomycetidae</taxon>
        <taxon>Glomerellales</taxon>
        <taxon>Glomerellaceae</taxon>
        <taxon>Colletotrichum</taxon>
        <taxon>Colletotrichum gloeosporioides species complex</taxon>
    </lineage>
</organism>
<dbReference type="Proteomes" id="UP001281614">
    <property type="component" value="Unassembled WGS sequence"/>
</dbReference>
<protein>
    <submittedName>
        <fullName evidence="1">Uncharacterized protein</fullName>
    </submittedName>
</protein>
<comment type="caution">
    <text evidence="1">The sequence shown here is derived from an EMBL/GenBank/DDBJ whole genome shotgun (WGS) entry which is preliminary data.</text>
</comment>
<evidence type="ECO:0000313" key="2">
    <source>
        <dbReference type="Proteomes" id="UP001281614"/>
    </source>
</evidence>
<gene>
    <name evidence="1" type="ORF">CKAH01_05936</name>
</gene>